<name>A0AAU8BNU9_9VIBR</name>
<dbReference type="RefSeq" id="WP_353499126.1">
    <property type="nucleotide sequence ID" value="NZ_CP115921.1"/>
</dbReference>
<dbReference type="SUPFAM" id="SSF53474">
    <property type="entry name" value="alpha/beta-Hydrolases"/>
    <property type="match status" value="1"/>
</dbReference>
<dbReference type="Gene3D" id="3.40.50.1820">
    <property type="entry name" value="alpha/beta hydrolase"/>
    <property type="match status" value="1"/>
</dbReference>
<proteinExistence type="predicted"/>
<dbReference type="EMBL" id="CP115921">
    <property type="protein sequence ID" value="XCD17965.1"/>
    <property type="molecule type" value="Genomic_DNA"/>
</dbReference>
<dbReference type="InterPro" id="IPR029058">
    <property type="entry name" value="AB_hydrolase_fold"/>
</dbReference>
<reference evidence="1" key="1">
    <citation type="submission" date="2023-01" db="EMBL/GenBank/DDBJ databases">
        <title>Vibrio sp. CB1-14 genome sequencing.</title>
        <authorList>
            <person name="Otstavnykh N."/>
            <person name="Isaeva M."/>
            <person name="Meleshko D."/>
        </authorList>
    </citation>
    <scope>NUCLEOTIDE SEQUENCE</scope>
    <source>
        <strain evidence="1">CB1-14</strain>
    </source>
</reference>
<evidence type="ECO:0008006" key="2">
    <source>
        <dbReference type="Google" id="ProtNLM"/>
    </source>
</evidence>
<dbReference type="AlphaFoldDB" id="A0AAU8BNU9"/>
<dbReference type="KEGG" id="vck:PG915_22025"/>
<accession>A0AAU8BNU9</accession>
<sequence>MQEGYYVVLPLLPAHGIDFGTKYTDKEGSLLAKESEVYEEFAKDMVELAENAPGPDKIIVGLSVGGAIATKATLIGDGLFDKSIILSPFLAIPGTYSSNTNDEELLLTLNEELSVLESALLGLADVSALDMSTIWQTIEAGMLSVVGKIGRDAVKVLRAAAVVPTIDVGWGDACELERNSGRAGYCNFEVQHIFAVDQFGERTLLALESITSLNTRIQIIGVENVGGADSLAVKELANLMNTRTPQSSFCLYPEGIVPHSFISKYDNIDLVGDVHEGEDVHELALQEMRERWLATFESEIMSFITSEDADYFEAIDGTRIL</sequence>
<protein>
    <recommendedName>
        <fullName evidence="2">Serine aminopeptidase S33 domain-containing protein</fullName>
    </recommendedName>
</protein>
<organism evidence="1">
    <name type="scientific">Vibrio chaetopteri</name>
    <dbReference type="NCBI Taxonomy" id="3016528"/>
    <lineage>
        <taxon>Bacteria</taxon>
        <taxon>Pseudomonadati</taxon>
        <taxon>Pseudomonadota</taxon>
        <taxon>Gammaproteobacteria</taxon>
        <taxon>Vibrionales</taxon>
        <taxon>Vibrionaceae</taxon>
        <taxon>Vibrio</taxon>
    </lineage>
</organism>
<evidence type="ECO:0000313" key="1">
    <source>
        <dbReference type="EMBL" id="XCD17965.1"/>
    </source>
</evidence>
<gene>
    <name evidence="1" type="ORF">PG915_22025</name>
</gene>